<protein>
    <recommendedName>
        <fullName evidence="7">FMN hydroxy acid dehydrogenase domain-containing protein</fullName>
    </recommendedName>
</protein>
<keyword evidence="5" id="KW-0288">FMN</keyword>
<feature type="domain" description="FMN hydroxy acid dehydrogenase" evidence="7">
    <location>
        <begin position="43"/>
        <end position="388"/>
    </location>
</feature>
<feature type="binding site" evidence="5">
    <location>
        <position position="284"/>
    </location>
    <ligand>
        <name>glyoxylate</name>
        <dbReference type="ChEBI" id="CHEBI:36655"/>
    </ligand>
</feature>
<comment type="similarity">
    <text evidence="3">Belongs to the FMN-dependent alpha-hydroxy acid dehydrogenase family.</text>
</comment>
<feature type="active site" description="Proton acceptor" evidence="4">
    <location>
        <position position="281"/>
    </location>
</feature>
<dbReference type="Pfam" id="PF01070">
    <property type="entry name" value="FMN_dh"/>
    <property type="match status" value="2"/>
</dbReference>
<evidence type="ECO:0000259" key="7">
    <source>
        <dbReference type="PROSITE" id="PS51349"/>
    </source>
</evidence>
<dbReference type="InterPro" id="IPR012133">
    <property type="entry name" value="Alpha-hydoxy_acid_DH_FMN"/>
</dbReference>
<dbReference type="AlphaFoldDB" id="A0A9P9A4R7"/>
<feature type="chain" id="PRO_5040352796" description="FMN hydroxy acid dehydrogenase domain-containing protein" evidence="6">
    <location>
        <begin position="16"/>
        <end position="398"/>
    </location>
</feature>
<feature type="binding site" evidence="5">
    <location>
        <position position="182"/>
    </location>
    <ligand>
        <name>FMN</name>
        <dbReference type="ChEBI" id="CHEBI:58210"/>
    </ligand>
</feature>
<dbReference type="InterPro" id="IPR037396">
    <property type="entry name" value="FMN_HAD"/>
</dbReference>
<comment type="cofactor">
    <cofactor evidence="1">
        <name>FMN</name>
        <dbReference type="ChEBI" id="CHEBI:58210"/>
    </cofactor>
</comment>
<organism evidence="8 9">
    <name type="scientific">Plectosphaerella plurivora</name>
    <dbReference type="NCBI Taxonomy" id="936078"/>
    <lineage>
        <taxon>Eukaryota</taxon>
        <taxon>Fungi</taxon>
        <taxon>Dikarya</taxon>
        <taxon>Ascomycota</taxon>
        <taxon>Pezizomycotina</taxon>
        <taxon>Sordariomycetes</taxon>
        <taxon>Hypocreomycetidae</taxon>
        <taxon>Glomerellales</taxon>
        <taxon>Plectosphaerellaceae</taxon>
        <taxon>Plectosphaerella</taxon>
    </lineage>
</organism>
<evidence type="ECO:0000313" key="8">
    <source>
        <dbReference type="EMBL" id="KAH6670912.1"/>
    </source>
</evidence>
<feature type="binding site" evidence="5">
    <location>
        <position position="279"/>
    </location>
    <ligand>
        <name>FMN</name>
        <dbReference type="ChEBI" id="CHEBI:58210"/>
    </ligand>
</feature>
<proteinExistence type="inferred from homology"/>
<dbReference type="Gene3D" id="3.20.20.70">
    <property type="entry name" value="Aldolase class I"/>
    <property type="match status" value="1"/>
</dbReference>
<dbReference type="EMBL" id="JAGSXJ010000029">
    <property type="protein sequence ID" value="KAH6670912.1"/>
    <property type="molecule type" value="Genomic_DNA"/>
</dbReference>
<feature type="binding site" evidence="5">
    <location>
        <position position="257"/>
    </location>
    <ligand>
        <name>FMN</name>
        <dbReference type="ChEBI" id="CHEBI:58210"/>
    </ligand>
</feature>
<evidence type="ECO:0000256" key="6">
    <source>
        <dbReference type="SAM" id="SignalP"/>
    </source>
</evidence>
<feature type="binding site" evidence="5">
    <location>
        <position position="210"/>
    </location>
    <ligand>
        <name>FMN</name>
        <dbReference type="ChEBI" id="CHEBI:58210"/>
    </ligand>
</feature>
<comment type="caution">
    <text evidence="8">The sequence shown here is derived from an EMBL/GenBank/DDBJ whole genome shotgun (WGS) entry which is preliminary data.</text>
</comment>
<evidence type="ECO:0000313" key="9">
    <source>
        <dbReference type="Proteomes" id="UP000770015"/>
    </source>
</evidence>
<dbReference type="OrthoDB" id="1925334at2759"/>
<feature type="binding site" evidence="5">
    <location>
        <begin position="338"/>
        <end position="339"/>
    </location>
    <ligand>
        <name>FMN</name>
        <dbReference type="ChEBI" id="CHEBI:58210"/>
    </ligand>
</feature>
<feature type="binding site" evidence="5">
    <location>
        <begin position="315"/>
        <end position="319"/>
    </location>
    <ligand>
        <name>FMN</name>
        <dbReference type="ChEBI" id="CHEBI:58210"/>
    </ligand>
</feature>
<dbReference type="GO" id="GO:0010181">
    <property type="term" value="F:FMN binding"/>
    <property type="evidence" value="ECO:0007669"/>
    <property type="project" value="InterPro"/>
</dbReference>
<dbReference type="PROSITE" id="PS00557">
    <property type="entry name" value="FMN_HYDROXY_ACID_DH_1"/>
    <property type="match status" value="1"/>
</dbReference>
<keyword evidence="5" id="KW-0285">Flavoprotein</keyword>
<name>A0A9P9A4R7_9PEZI</name>
<feature type="binding site" evidence="5">
    <location>
        <begin position="124"/>
        <end position="126"/>
    </location>
    <ligand>
        <name>FMN</name>
        <dbReference type="ChEBI" id="CHEBI:58210"/>
    </ligand>
</feature>
<dbReference type="Proteomes" id="UP000770015">
    <property type="component" value="Unassembled WGS sequence"/>
</dbReference>
<dbReference type="PROSITE" id="PS51349">
    <property type="entry name" value="FMN_HYDROXY_ACID_DH_2"/>
    <property type="match status" value="1"/>
</dbReference>
<feature type="signal peptide" evidence="6">
    <location>
        <begin position="1"/>
        <end position="15"/>
    </location>
</feature>
<evidence type="ECO:0000256" key="1">
    <source>
        <dbReference type="ARBA" id="ARBA00001917"/>
    </source>
</evidence>
<accession>A0A9P9A4R7</accession>
<dbReference type="PIRSF" id="PIRSF000138">
    <property type="entry name" value="Al-hdrx_acd_dh"/>
    <property type="match status" value="1"/>
</dbReference>
<dbReference type="PANTHER" id="PTHR10578">
    <property type="entry name" value="S -2-HYDROXY-ACID OXIDASE-RELATED"/>
    <property type="match status" value="1"/>
</dbReference>
<keyword evidence="2" id="KW-0560">Oxidoreductase</keyword>
<evidence type="ECO:0000256" key="2">
    <source>
        <dbReference type="ARBA" id="ARBA00023002"/>
    </source>
</evidence>
<dbReference type="InterPro" id="IPR000262">
    <property type="entry name" value="FMN-dep_DH"/>
</dbReference>
<feature type="binding site" evidence="5">
    <location>
        <position position="281"/>
    </location>
    <ligand>
        <name>glyoxylate</name>
        <dbReference type="ChEBI" id="CHEBI:36655"/>
    </ligand>
</feature>
<evidence type="ECO:0000256" key="5">
    <source>
        <dbReference type="PIRSR" id="PIRSR000138-2"/>
    </source>
</evidence>
<feature type="binding site" evidence="5">
    <location>
        <position position="219"/>
    </location>
    <ligand>
        <name>glyoxylate</name>
        <dbReference type="ChEBI" id="CHEBI:36655"/>
    </ligand>
</feature>
<keyword evidence="6" id="KW-0732">Signal</keyword>
<evidence type="ECO:0000256" key="3">
    <source>
        <dbReference type="ARBA" id="ARBA00024042"/>
    </source>
</evidence>
<dbReference type="SUPFAM" id="SSF51395">
    <property type="entry name" value="FMN-linked oxidoreductases"/>
    <property type="match status" value="1"/>
</dbReference>
<gene>
    <name evidence="8" type="ORF">F5X68DRAFT_236083</name>
</gene>
<reference evidence="8" key="1">
    <citation type="journal article" date="2021" name="Nat. Commun.">
        <title>Genetic determinants of endophytism in the Arabidopsis root mycobiome.</title>
        <authorList>
            <person name="Mesny F."/>
            <person name="Miyauchi S."/>
            <person name="Thiergart T."/>
            <person name="Pickel B."/>
            <person name="Atanasova L."/>
            <person name="Karlsson M."/>
            <person name="Huettel B."/>
            <person name="Barry K.W."/>
            <person name="Haridas S."/>
            <person name="Chen C."/>
            <person name="Bauer D."/>
            <person name="Andreopoulos W."/>
            <person name="Pangilinan J."/>
            <person name="LaButti K."/>
            <person name="Riley R."/>
            <person name="Lipzen A."/>
            <person name="Clum A."/>
            <person name="Drula E."/>
            <person name="Henrissat B."/>
            <person name="Kohler A."/>
            <person name="Grigoriev I.V."/>
            <person name="Martin F.M."/>
            <person name="Hacquard S."/>
        </authorList>
    </citation>
    <scope>NUCLEOTIDE SEQUENCE</scope>
    <source>
        <strain evidence="8">MPI-SDFR-AT-0117</strain>
    </source>
</reference>
<dbReference type="PANTHER" id="PTHR10578:SF140">
    <property type="entry name" value="FMN HYDROXY ACID DEHYDROGENASE DOMAIN-CONTAINING PROTEIN"/>
    <property type="match status" value="1"/>
</dbReference>
<keyword evidence="9" id="KW-1185">Reference proteome</keyword>
<dbReference type="GO" id="GO:0016491">
    <property type="term" value="F:oxidoreductase activity"/>
    <property type="evidence" value="ECO:0007669"/>
    <property type="project" value="UniProtKB-KW"/>
</dbReference>
<evidence type="ECO:0000256" key="4">
    <source>
        <dbReference type="PIRSR" id="PIRSR000138-1"/>
    </source>
</evidence>
<sequence length="398" mass="44308">MRCAAFLSLIATASAARPFLDVADTGLQDYLTGTANWTEGTLPNLQDMRAIPDFEFAAKQVLEDEGWSFYRLAAGQEWSYRNNLDVWQKVQFRPRFLRNVVNLENNLSIEMFGYNFSAPFFIAPAARAAWGDPERAELNFMEAAGDENLLYNAALFASKTIEELDAVKRNDTWNGRQVVFQQIYTNNNLSITWSDLDRAERTGAKAIVLTIDTPGSSVRVRGARHSGQDYASASTRPNTWDIFNEVKARTSLPVILKGIQTAEDAIEAVKRGADGLYISNHGGRQLEYAPSPIETAYEIYRNAPYIFKKVPVLADSGVRSGSDVLKLLALGVKAVGMGRPFMFANVYGYEGIRKAINLMKNEIIQDGWNLGIGSLDDLEPKLLNLNTLAQNVNILKKD</sequence>
<dbReference type="InterPro" id="IPR008259">
    <property type="entry name" value="FMN_hydac_DH_AS"/>
</dbReference>
<dbReference type="InterPro" id="IPR013785">
    <property type="entry name" value="Aldolase_TIM"/>
</dbReference>
<feature type="binding site" evidence="5">
    <location>
        <position position="184"/>
    </location>
    <ligand>
        <name>glyoxylate</name>
        <dbReference type="ChEBI" id="CHEBI:36655"/>
    </ligand>
</feature>